<accession>A0A1M5UVR7</accession>
<feature type="transmembrane region" description="Helical" evidence="1">
    <location>
        <begin position="70"/>
        <end position="89"/>
    </location>
</feature>
<gene>
    <name evidence="3" type="ORF">SAMN02745124_01345</name>
</gene>
<evidence type="ECO:0000313" key="4">
    <source>
        <dbReference type="Proteomes" id="UP000184139"/>
    </source>
</evidence>
<dbReference type="OrthoDB" id="9801622at2"/>
<dbReference type="InterPro" id="IPR000326">
    <property type="entry name" value="PAP2/HPO"/>
</dbReference>
<dbReference type="STRING" id="1121409.SAMN02745124_01345"/>
<feature type="transmembrane region" description="Helical" evidence="1">
    <location>
        <begin position="283"/>
        <end position="305"/>
    </location>
</feature>
<dbReference type="Proteomes" id="UP000184139">
    <property type="component" value="Unassembled WGS sequence"/>
</dbReference>
<evidence type="ECO:0000256" key="1">
    <source>
        <dbReference type="SAM" id="Phobius"/>
    </source>
</evidence>
<keyword evidence="4" id="KW-1185">Reference proteome</keyword>
<dbReference type="EMBL" id="FQXS01000006">
    <property type="protein sequence ID" value="SHH67034.1"/>
    <property type="molecule type" value="Genomic_DNA"/>
</dbReference>
<proteinExistence type="predicted"/>
<name>A0A1M5UVR7_9BACT</name>
<dbReference type="SMART" id="SM00014">
    <property type="entry name" value="acidPPc"/>
    <property type="match status" value="1"/>
</dbReference>
<dbReference type="SUPFAM" id="SSF48317">
    <property type="entry name" value="Acid phosphatase/Vanadium-dependent haloperoxidase"/>
    <property type="match status" value="1"/>
</dbReference>
<evidence type="ECO:0000259" key="2">
    <source>
        <dbReference type="SMART" id="SM00014"/>
    </source>
</evidence>
<reference evidence="3 4" key="1">
    <citation type="submission" date="2016-11" db="EMBL/GenBank/DDBJ databases">
        <authorList>
            <person name="Jaros S."/>
            <person name="Januszkiewicz K."/>
            <person name="Wedrychowicz H."/>
        </authorList>
    </citation>
    <scope>NUCLEOTIDE SEQUENCE [LARGE SCALE GENOMIC DNA]</scope>
    <source>
        <strain evidence="3 4">DSM 9705</strain>
    </source>
</reference>
<evidence type="ECO:0000313" key="3">
    <source>
        <dbReference type="EMBL" id="SHH67034.1"/>
    </source>
</evidence>
<dbReference type="Gene3D" id="1.20.144.10">
    <property type="entry name" value="Phosphatidic acid phosphatase type 2/haloperoxidase"/>
    <property type="match status" value="1"/>
</dbReference>
<feature type="transmembrane region" description="Helical" evidence="1">
    <location>
        <begin position="213"/>
        <end position="234"/>
    </location>
</feature>
<dbReference type="Pfam" id="PF01569">
    <property type="entry name" value="PAP2"/>
    <property type="match status" value="1"/>
</dbReference>
<protein>
    <submittedName>
        <fullName evidence="3">PAP2 superfamily protein</fullName>
    </submittedName>
</protein>
<keyword evidence="1" id="KW-0812">Transmembrane</keyword>
<dbReference type="InterPro" id="IPR036938">
    <property type="entry name" value="PAP2/HPO_sf"/>
</dbReference>
<organism evidence="3 4">
    <name type="scientific">Desulfofustis glycolicus DSM 9705</name>
    <dbReference type="NCBI Taxonomy" id="1121409"/>
    <lineage>
        <taxon>Bacteria</taxon>
        <taxon>Pseudomonadati</taxon>
        <taxon>Thermodesulfobacteriota</taxon>
        <taxon>Desulfobulbia</taxon>
        <taxon>Desulfobulbales</taxon>
        <taxon>Desulfocapsaceae</taxon>
        <taxon>Desulfofustis</taxon>
    </lineage>
</organism>
<feature type="domain" description="Phosphatidic acid phosphatase type 2/haloperoxidase" evidence="2">
    <location>
        <begin position="125"/>
        <end position="255"/>
    </location>
</feature>
<sequence length="343" mass="39127">MMISMSTRSRRVPHHTILLAAIILSAAAAMMALVPFEIPLTRFVSAHRVNWFVELMGDSMFELEQPGGGDLVVIFLIVSVLLYIGSSLVDTDCSRWPVIPRLQRALLVRPMICDALRRHRLRLEFLLVSSFCCSILMVKTLKWIMARPRPKRILFGGEPFSNWYEFGPYFLDHGLYRASFPSGHAALAITLIGLAYVVIYSGSWYRRPARGTLLLLLILVFAAAMATARIMSIAHWPTDVAFSLFGGWLLIHCLFFYGLRVASVQGDSYRYRGQTDIPPAWRAFRLCGYLSLLCLAVVMMVLGLRHFFFDHWPWLVLSIFVAVPLFAYAWRRVCREGLFCHAR</sequence>
<keyword evidence="1" id="KW-0472">Membrane</keyword>
<dbReference type="RefSeq" id="WP_073374528.1">
    <property type="nucleotide sequence ID" value="NZ_FQXS01000006.1"/>
</dbReference>
<feature type="transmembrane region" description="Helical" evidence="1">
    <location>
        <begin position="311"/>
        <end position="330"/>
    </location>
</feature>
<keyword evidence="1" id="KW-1133">Transmembrane helix</keyword>
<feature type="transmembrane region" description="Helical" evidence="1">
    <location>
        <begin position="240"/>
        <end position="262"/>
    </location>
</feature>
<feature type="transmembrane region" description="Helical" evidence="1">
    <location>
        <begin position="183"/>
        <end position="201"/>
    </location>
</feature>
<feature type="transmembrane region" description="Helical" evidence="1">
    <location>
        <begin position="125"/>
        <end position="145"/>
    </location>
</feature>
<dbReference type="AlphaFoldDB" id="A0A1M5UVR7"/>